<dbReference type="InterPro" id="IPR050415">
    <property type="entry name" value="MRET"/>
</dbReference>
<dbReference type="InterPro" id="IPR039261">
    <property type="entry name" value="FNR_nucleotide-bd"/>
</dbReference>
<dbReference type="Gene3D" id="3.40.50.80">
    <property type="entry name" value="Nucleotide-binding domain of ferredoxin-NADP reductase (FNR) module"/>
    <property type="match status" value="1"/>
</dbReference>
<keyword evidence="2" id="KW-0001">2Fe-2S</keyword>
<protein>
    <submittedName>
        <fullName evidence="4">FAD-binding oxidoreductase</fullName>
    </submittedName>
</protein>
<dbReference type="PROSITE" id="PS51384">
    <property type="entry name" value="FAD_FR"/>
    <property type="match status" value="1"/>
</dbReference>
<dbReference type="InterPro" id="IPR017938">
    <property type="entry name" value="Riboflavin_synthase-like_b-brl"/>
</dbReference>
<dbReference type="SUPFAM" id="SSF63380">
    <property type="entry name" value="Riboflavin synthase domain-like"/>
    <property type="match status" value="1"/>
</dbReference>
<keyword evidence="5" id="KW-1185">Reference proteome</keyword>
<gene>
    <name evidence="4" type="ORF">WKW82_06530</name>
</gene>
<proteinExistence type="predicted"/>
<organism evidence="4 5">
    <name type="scientific">Variovorax rhizosphaerae</name>
    <dbReference type="NCBI Taxonomy" id="1836200"/>
    <lineage>
        <taxon>Bacteria</taxon>
        <taxon>Pseudomonadati</taxon>
        <taxon>Pseudomonadota</taxon>
        <taxon>Betaproteobacteria</taxon>
        <taxon>Burkholderiales</taxon>
        <taxon>Comamonadaceae</taxon>
        <taxon>Variovorax</taxon>
    </lineage>
</organism>
<accession>A0ABU8WFM8</accession>
<dbReference type="InterPro" id="IPR017927">
    <property type="entry name" value="FAD-bd_FR_type"/>
</dbReference>
<feature type="domain" description="FAD-binding FR-type" evidence="3">
    <location>
        <begin position="10"/>
        <end position="110"/>
    </location>
</feature>
<sequence>MSAPAGSPSTHWHEGRIERIEQVTPRMRSFFFSSSITAHVAGQHVDVRLTAEDGYAAQRSYSIASAPASAQLELLIEKLDDGEVSPFFHEVAQVGDTIELRGPIGGHFIWRVQDGGPLVLVAGGSGIAPLMALVRHWHASESQTSVRVPLLLAYSARTWADLAYVDELTMLQAALPTFTFIAVTTREPARRKGDLDRRIDAARLAAVLAQWGHAARHVYVCGSNRFVEAATNGLLDAGVPAGAVRTERYGGAD</sequence>
<dbReference type="Pfam" id="PF00970">
    <property type="entry name" value="FAD_binding_6"/>
    <property type="match status" value="1"/>
</dbReference>
<dbReference type="InterPro" id="IPR001433">
    <property type="entry name" value="OxRdtase_FAD/NAD-bd"/>
</dbReference>
<keyword evidence="2" id="KW-0479">Metal-binding</keyword>
<dbReference type="EMBL" id="JBBKZT010000002">
    <property type="protein sequence ID" value="MEJ8846295.1"/>
    <property type="molecule type" value="Genomic_DNA"/>
</dbReference>
<dbReference type="PANTHER" id="PTHR47354:SF5">
    <property type="entry name" value="PROTEIN RFBI"/>
    <property type="match status" value="1"/>
</dbReference>
<comment type="caution">
    <text evidence="4">The sequence shown here is derived from an EMBL/GenBank/DDBJ whole genome shotgun (WGS) entry which is preliminary data.</text>
</comment>
<evidence type="ECO:0000256" key="2">
    <source>
        <dbReference type="ARBA" id="ARBA00022714"/>
    </source>
</evidence>
<comment type="cofactor">
    <cofactor evidence="1">
        <name>FAD</name>
        <dbReference type="ChEBI" id="CHEBI:57692"/>
    </cofactor>
</comment>
<evidence type="ECO:0000256" key="1">
    <source>
        <dbReference type="ARBA" id="ARBA00001974"/>
    </source>
</evidence>
<dbReference type="Pfam" id="PF00175">
    <property type="entry name" value="NAD_binding_1"/>
    <property type="match status" value="1"/>
</dbReference>
<name>A0ABU8WFM8_9BURK</name>
<evidence type="ECO:0000313" key="4">
    <source>
        <dbReference type="EMBL" id="MEJ8846295.1"/>
    </source>
</evidence>
<dbReference type="Proteomes" id="UP001385892">
    <property type="component" value="Unassembled WGS sequence"/>
</dbReference>
<reference evidence="4 5" key="1">
    <citation type="submission" date="2024-03" db="EMBL/GenBank/DDBJ databases">
        <title>Novel species of the genus Variovorax.</title>
        <authorList>
            <person name="Liu Q."/>
            <person name="Xin Y.-H."/>
        </authorList>
    </citation>
    <scope>NUCLEOTIDE SEQUENCE [LARGE SCALE GENOMIC DNA]</scope>
    <source>
        <strain evidence="4 5">KACC 18900</strain>
    </source>
</reference>
<dbReference type="PANTHER" id="PTHR47354">
    <property type="entry name" value="NADH OXIDOREDUCTASE HCR"/>
    <property type="match status" value="1"/>
</dbReference>
<keyword evidence="2" id="KW-0408">Iron</keyword>
<evidence type="ECO:0000313" key="5">
    <source>
        <dbReference type="Proteomes" id="UP001385892"/>
    </source>
</evidence>
<dbReference type="Gene3D" id="2.40.30.10">
    <property type="entry name" value="Translation factors"/>
    <property type="match status" value="1"/>
</dbReference>
<evidence type="ECO:0000259" key="3">
    <source>
        <dbReference type="PROSITE" id="PS51384"/>
    </source>
</evidence>
<dbReference type="InterPro" id="IPR008333">
    <property type="entry name" value="Cbr1-like_FAD-bd_dom"/>
</dbReference>
<dbReference type="RefSeq" id="WP_340341432.1">
    <property type="nucleotide sequence ID" value="NZ_JBBKZT010000002.1"/>
</dbReference>
<dbReference type="PRINTS" id="PR00410">
    <property type="entry name" value="PHEHYDRXLASE"/>
</dbReference>
<dbReference type="SUPFAM" id="SSF52343">
    <property type="entry name" value="Ferredoxin reductase-like, C-terminal NADP-linked domain"/>
    <property type="match status" value="1"/>
</dbReference>
<keyword evidence="2" id="KW-0411">Iron-sulfur</keyword>